<evidence type="ECO:0000313" key="8">
    <source>
        <dbReference type="EMBL" id="HGF99448.1"/>
    </source>
</evidence>
<evidence type="ECO:0000256" key="5">
    <source>
        <dbReference type="ARBA" id="ARBA00022975"/>
    </source>
</evidence>
<feature type="domain" description="Dihydroorotate dehydrogenase catalytic" evidence="7">
    <location>
        <begin position="87"/>
        <end position="290"/>
    </location>
</feature>
<protein>
    <submittedName>
        <fullName evidence="8">Dihydroorotate dehydrogenase-like protein</fullName>
    </submittedName>
</protein>
<dbReference type="PIRSF" id="PIRSF000164">
    <property type="entry name" value="DHO_oxidase"/>
    <property type="match status" value="1"/>
</dbReference>
<dbReference type="PANTHER" id="PTHR48109:SF3">
    <property type="entry name" value="SLL0744 PROTEIN"/>
    <property type="match status" value="1"/>
</dbReference>
<keyword evidence="3" id="KW-0285">Flavoprotein</keyword>
<dbReference type="GO" id="GO:0005737">
    <property type="term" value="C:cytoplasm"/>
    <property type="evidence" value="ECO:0007669"/>
    <property type="project" value="InterPro"/>
</dbReference>
<evidence type="ECO:0000256" key="3">
    <source>
        <dbReference type="ARBA" id="ARBA00022630"/>
    </source>
</evidence>
<dbReference type="InterPro" id="IPR013785">
    <property type="entry name" value="Aldolase_TIM"/>
</dbReference>
<dbReference type="GO" id="GO:0006207">
    <property type="term" value="P:'de novo' pyrimidine nucleobase biosynthetic process"/>
    <property type="evidence" value="ECO:0007669"/>
    <property type="project" value="TreeGrafter"/>
</dbReference>
<dbReference type="NCBIfam" id="NF005741">
    <property type="entry name" value="PRK07565.1"/>
    <property type="match status" value="1"/>
</dbReference>
<comment type="pathway">
    <text evidence="2">Pyrimidine metabolism; UMP biosynthesis via de novo pathway.</text>
</comment>
<comment type="caution">
    <text evidence="8">The sequence shown here is derived from an EMBL/GenBank/DDBJ whole genome shotgun (WGS) entry which is preliminary data.</text>
</comment>
<evidence type="ECO:0000256" key="1">
    <source>
        <dbReference type="ARBA" id="ARBA00001917"/>
    </source>
</evidence>
<dbReference type="Gene3D" id="3.20.20.70">
    <property type="entry name" value="Aldolase class I"/>
    <property type="match status" value="1"/>
</dbReference>
<dbReference type="SUPFAM" id="SSF51395">
    <property type="entry name" value="FMN-linked oxidoreductases"/>
    <property type="match status" value="1"/>
</dbReference>
<dbReference type="CDD" id="cd04739">
    <property type="entry name" value="DHOD_like"/>
    <property type="match status" value="1"/>
</dbReference>
<keyword evidence="4" id="KW-0288">FMN</keyword>
<evidence type="ECO:0000256" key="4">
    <source>
        <dbReference type="ARBA" id="ARBA00022643"/>
    </source>
</evidence>
<dbReference type="GO" id="GO:0044205">
    <property type="term" value="P:'de novo' UMP biosynthetic process"/>
    <property type="evidence" value="ECO:0007669"/>
    <property type="project" value="UniProtKB-UniPathway"/>
</dbReference>
<reference evidence="8" key="1">
    <citation type="journal article" date="2020" name="mSystems">
        <title>Genome- and Community-Level Interaction Insights into Carbon Utilization and Element Cycling Functions of Hydrothermarchaeota in Hydrothermal Sediment.</title>
        <authorList>
            <person name="Zhou Z."/>
            <person name="Liu Y."/>
            <person name="Xu W."/>
            <person name="Pan J."/>
            <person name="Luo Z.H."/>
            <person name="Li M."/>
        </authorList>
    </citation>
    <scope>NUCLEOTIDE SEQUENCE [LARGE SCALE GENOMIC DNA]</scope>
    <source>
        <strain evidence="8">SpSt-374</strain>
    </source>
</reference>
<evidence type="ECO:0000256" key="2">
    <source>
        <dbReference type="ARBA" id="ARBA00004725"/>
    </source>
</evidence>
<accession>A0A7C3ZTE8</accession>
<organism evidence="8">
    <name type="scientific">Planktothricoides sp. SpSt-374</name>
    <dbReference type="NCBI Taxonomy" id="2282167"/>
    <lineage>
        <taxon>Bacteria</taxon>
        <taxon>Bacillati</taxon>
        <taxon>Cyanobacteriota</taxon>
        <taxon>Cyanophyceae</taxon>
        <taxon>Oscillatoriophycideae</taxon>
        <taxon>Oscillatoriales</taxon>
        <taxon>Oscillatoriaceae</taxon>
        <taxon>Planktothricoides</taxon>
    </lineage>
</organism>
<comment type="cofactor">
    <cofactor evidence="1">
        <name>FMN</name>
        <dbReference type="ChEBI" id="CHEBI:58210"/>
    </cofactor>
</comment>
<sequence>MDLNTTYMGMQLKSPLVVGAAAPLTEDIDNIKRMADAGAAAVVLHSIFEEQIRQERLELHHHLQYGTQSFAEALTYFPEPEIFHVGLSEYLNHIQKAKGAGIPIIASLNGSSMGGWVEFAQQIQEAGADALELNIYSIPTDFDASGAEIEQKYIDILRAVKAEVTIPVAIKISPFFSNTANMTKRLVEAGADGLVLFNRFYQPDIDIEELEVTTNLLLSTPQDMRLPMRWIAILYGRLDVSFAATGGVQKGHDAIKLVMAGASIIQIVGSLLRHGIGHLKDIENEMVHWMEEHEYQSIEQMRGSMSQLNSPDPSTFERAQYMKAVQTYRPEMMAFAP</sequence>
<dbReference type="InterPro" id="IPR012135">
    <property type="entry name" value="Dihydroorotate_DH_1_2"/>
</dbReference>
<evidence type="ECO:0000256" key="6">
    <source>
        <dbReference type="ARBA" id="ARBA00023002"/>
    </source>
</evidence>
<dbReference type="Pfam" id="PF01180">
    <property type="entry name" value="DHO_dh"/>
    <property type="match status" value="1"/>
</dbReference>
<dbReference type="InterPro" id="IPR005720">
    <property type="entry name" value="Dihydroorotate_DH_cat"/>
</dbReference>
<keyword evidence="6" id="KW-0560">Oxidoreductase</keyword>
<keyword evidence="5" id="KW-0665">Pyrimidine biosynthesis</keyword>
<gene>
    <name evidence="8" type="ORF">ENR15_01940</name>
</gene>
<dbReference type="AlphaFoldDB" id="A0A7C3ZTE8"/>
<dbReference type="EMBL" id="DSPX01000017">
    <property type="protein sequence ID" value="HGF99448.1"/>
    <property type="molecule type" value="Genomic_DNA"/>
</dbReference>
<proteinExistence type="predicted"/>
<dbReference type="InterPro" id="IPR050074">
    <property type="entry name" value="DHO_dehydrogenase"/>
</dbReference>
<dbReference type="GO" id="GO:0004152">
    <property type="term" value="F:dihydroorotate dehydrogenase activity"/>
    <property type="evidence" value="ECO:0007669"/>
    <property type="project" value="InterPro"/>
</dbReference>
<evidence type="ECO:0000259" key="7">
    <source>
        <dbReference type="Pfam" id="PF01180"/>
    </source>
</evidence>
<dbReference type="UniPathway" id="UPA00070"/>
<name>A0A7C3ZTE8_9CYAN</name>
<dbReference type="PANTHER" id="PTHR48109">
    <property type="entry name" value="DIHYDROOROTATE DEHYDROGENASE (QUINONE), MITOCHONDRIAL-RELATED"/>
    <property type="match status" value="1"/>
</dbReference>